<dbReference type="Gene3D" id="3.60.20.10">
    <property type="entry name" value="Glutamine Phosphoribosylpyrophosphate, subunit 1, domain 1"/>
    <property type="match status" value="1"/>
</dbReference>
<dbReference type="AlphaFoldDB" id="A0A9P6KZM0"/>
<dbReference type="InterPro" id="IPR023332">
    <property type="entry name" value="Proteasome_alpha-type"/>
</dbReference>
<reference evidence="3 4" key="1">
    <citation type="journal article" date="2020" name="Genome Biol. Evol.">
        <title>Comparative genomics of strictly vertically transmitted, feminizing microsporidia endosymbionts of amphipod crustaceans.</title>
        <authorList>
            <person name="Cormier A."/>
            <person name="Chebbi M.A."/>
            <person name="Giraud I."/>
            <person name="Wattier R."/>
            <person name="Teixeira M."/>
            <person name="Gilbert C."/>
            <person name="Rigaud T."/>
            <person name="Cordaux R."/>
        </authorList>
    </citation>
    <scope>NUCLEOTIDE SEQUENCE [LARGE SCALE GENOMIC DNA]</scope>
    <source>
        <strain evidence="3 4">Ou3-Ou53</strain>
    </source>
</reference>
<evidence type="ECO:0000256" key="2">
    <source>
        <dbReference type="PROSITE-ProRule" id="PRU00808"/>
    </source>
</evidence>
<evidence type="ECO:0000256" key="1">
    <source>
        <dbReference type="ARBA" id="ARBA00022942"/>
    </source>
</evidence>
<gene>
    <name evidence="3" type="primary">PRE9</name>
    <name evidence="3" type="ORF">NGRA_1188</name>
</gene>
<dbReference type="GO" id="GO:0051603">
    <property type="term" value="P:proteolysis involved in protein catabolic process"/>
    <property type="evidence" value="ECO:0007669"/>
    <property type="project" value="InterPro"/>
</dbReference>
<name>A0A9P6KZM0_9MICR</name>
<organism evidence="3 4">
    <name type="scientific">Nosema granulosis</name>
    <dbReference type="NCBI Taxonomy" id="83296"/>
    <lineage>
        <taxon>Eukaryota</taxon>
        <taxon>Fungi</taxon>
        <taxon>Fungi incertae sedis</taxon>
        <taxon>Microsporidia</taxon>
        <taxon>Nosematidae</taxon>
        <taxon>Nosema</taxon>
    </lineage>
</organism>
<comment type="caution">
    <text evidence="3">The sequence shown here is derived from an EMBL/GenBank/DDBJ whole genome shotgun (WGS) entry which is preliminary data.</text>
</comment>
<keyword evidence="1 2" id="KW-0647">Proteasome</keyword>
<sequence>MASKNVFNEEGRLLQIEFAIKNVSKAGTIIGVVCSNGVVLLGINKEEIKTQREKIYPITDNIYIALCGLFGDAMLLKKYAQITAQDTLEMYDQDASLLSVIKAVSKKKQLFTQYAQTRPFGVSFLYAGMENDEFRLYSTDPAGTINQWKGVAYGENEDGINKGLRNEYPEGDIDMERGTVELIKILSKVVECGTKESSRLEILHYGENNIKYLSREEIKKILEDVENMPK</sequence>
<proteinExistence type="inferred from homology"/>
<dbReference type="PROSITE" id="PS51475">
    <property type="entry name" value="PROTEASOME_ALPHA_2"/>
    <property type="match status" value="1"/>
</dbReference>
<dbReference type="InterPro" id="IPR029055">
    <property type="entry name" value="Ntn_hydrolases_N"/>
</dbReference>
<accession>A0A9P6KZM0</accession>
<dbReference type="PANTHER" id="PTHR11599">
    <property type="entry name" value="PROTEASOME SUBUNIT ALPHA/BETA"/>
    <property type="match status" value="1"/>
</dbReference>
<dbReference type="OrthoDB" id="431557at2759"/>
<comment type="similarity">
    <text evidence="2">Belongs to the peptidase T1A family.</text>
</comment>
<dbReference type="SUPFAM" id="SSF56235">
    <property type="entry name" value="N-terminal nucleophile aminohydrolases (Ntn hydrolases)"/>
    <property type="match status" value="1"/>
</dbReference>
<dbReference type="InterPro" id="IPR001353">
    <property type="entry name" value="Proteasome_sua/b"/>
</dbReference>
<protein>
    <submittedName>
        <fullName evidence="3">Proteasome subunit alpha type-3</fullName>
    </submittedName>
</protein>
<dbReference type="InterPro" id="IPR050115">
    <property type="entry name" value="Proteasome_alpha"/>
</dbReference>
<dbReference type="Proteomes" id="UP000740883">
    <property type="component" value="Unassembled WGS sequence"/>
</dbReference>
<evidence type="ECO:0000313" key="3">
    <source>
        <dbReference type="EMBL" id="KAF9763598.1"/>
    </source>
</evidence>
<evidence type="ECO:0000313" key="4">
    <source>
        <dbReference type="Proteomes" id="UP000740883"/>
    </source>
</evidence>
<dbReference type="GO" id="GO:0019773">
    <property type="term" value="C:proteasome core complex, alpha-subunit complex"/>
    <property type="evidence" value="ECO:0007669"/>
    <property type="project" value="UniProtKB-UniRule"/>
</dbReference>
<keyword evidence="4" id="KW-1185">Reference proteome</keyword>
<dbReference type="Pfam" id="PF00227">
    <property type="entry name" value="Proteasome"/>
    <property type="match status" value="1"/>
</dbReference>
<dbReference type="EMBL" id="SBJO01000067">
    <property type="protein sequence ID" value="KAF9763598.1"/>
    <property type="molecule type" value="Genomic_DNA"/>
</dbReference>